<proteinExistence type="predicted"/>
<feature type="transmembrane region" description="Helical" evidence="5">
    <location>
        <begin position="71"/>
        <end position="93"/>
    </location>
</feature>
<dbReference type="Pfam" id="PF00335">
    <property type="entry name" value="Tetraspanin"/>
    <property type="match status" value="1"/>
</dbReference>
<dbReference type="GO" id="GO:0005886">
    <property type="term" value="C:plasma membrane"/>
    <property type="evidence" value="ECO:0007669"/>
    <property type="project" value="TreeGrafter"/>
</dbReference>
<sequence length="247" mass="27839">LQLRLQPGPGSDRKRMAIFGTPNCSRGVVICFSFLFWVTGCLLILLGFWVMLDSSKYHLLLLLTTEDEAQFLVMALAYTFFLVGCGMFGLVFMGCCTLQTKPLLVVVYLAITVLLECIELVAILSILSFRSSMLVDLQSRLSENLMTNYGHKNNDNINTHGNNVFTQSLDYTQYMLHCCGVMGSHEYNTSRWFNESVLSKEPRNVPITCCLRADVEEIGVGSPISVVSRVFHGTVEEVWQNPRVQRE</sequence>
<evidence type="ECO:0000256" key="5">
    <source>
        <dbReference type="SAM" id="Phobius"/>
    </source>
</evidence>
<comment type="subcellular location">
    <subcellularLocation>
        <location evidence="1">Membrane</location>
        <topology evidence="1">Multi-pass membrane protein</topology>
    </subcellularLocation>
</comment>
<evidence type="ECO:0000256" key="2">
    <source>
        <dbReference type="ARBA" id="ARBA00022692"/>
    </source>
</evidence>
<dbReference type="InterPro" id="IPR018499">
    <property type="entry name" value="Tetraspanin/Peripherin"/>
</dbReference>
<dbReference type="InterPro" id="IPR008952">
    <property type="entry name" value="Tetraspanin_EC2_sf"/>
</dbReference>
<name>A0A1B6MDY7_9HEMI</name>
<dbReference type="SUPFAM" id="SSF48652">
    <property type="entry name" value="Tetraspanin"/>
    <property type="match status" value="1"/>
</dbReference>
<evidence type="ECO:0000313" key="6">
    <source>
        <dbReference type="EMBL" id="JAT34147.1"/>
    </source>
</evidence>
<keyword evidence="3 5" id="KW-1133">Transmembrane helix</keyword>
<keyword evidence="2 5" id="KW-0812">Transmembrane</keyword>
<dbReference type="EMBL" id="GEBQ01005830">
    <property type="protein sequence ID" value="JAT34147.1"/>
    <property type="molecule type" value="Transcribed_RNA"/>
</dbReference>
<feature type="transmembrane region" description="Helical" evidence="5">
    <location>
        <begin position="28"/>
        <end position="51"/>
    </location>
</feature>
<evidence type="ECO:0000256" key="4">
    <source>
        <dbReference type="ARBA" id="ARBA00023136"/>
    </source>
</evidence>
<gene>
    <name evidence="6" type="ORF">g.50567</name>
</gene>
<protein>
    <submittedName>
        <fullName evidence="6">Uncharacterized protein</fullName>
    </submittedName>
</protein>
<feature type="transmembrane region" description="Helical" evidence="5">
    <location>
        <begin position="105"/>
        <end position="129"/>
    </location>
</feature>
<dbReference type="PANTHER" id="PTHR19282">
    <property type="entry name" value="TETRASPANIN"/>
    <property type="match status" value="1"/>
</dbReference>
<evidence type="ECO:0000256" key="3">
    <source>
        <dbReference type="ARBA" id="ARBA00022989"/>
    </source>
</evidence>
<evidence type="ECO:0000256" key="1">
    <source>
        <dbReference type="ARBA" id="ARBA00004141"/>
    </source>
</evidence>
<dbReference type="Gene3D" id="1.10.1450.10">
    <property type="entry name" value="Tetraspanin"/>
    <property type="match status" value="1"/>
</dbReference>
<dbReference type="PRINTS" id="PR00259">
    <property type="entry name" value="TMFOUR"/>
</dbReference>
<reference evidence="6" key="1">
    <citation type="submission" date="2015-11" db="EMBL/GenBank/DDBJ databases">
        <title>De novo transcriptome assembly of four potential Pierce s Disease insect vectors from Arizona vineyards.</title>
        <authorList>
            <person name="Tassone E.E."/>
        </authorList>
    </citation>
    <scope>NUCLEOTIDE SEQUENCE</scope>
</reference>
<dbReference type="AlphaFoldDB" id="A0A1B6MDY7"/>
<accession>A0A1B6MDY7</accession>
<feature type="non-terminal residue" evidence="6">
    <location>
        <position position="247"/>
    </location>
</feature>
<keyword evidence="4 5" id="KW-0472">Membrane</keyword>
<feature type="non-terminal residue" evidence="6">
    <location>
        <position position="1"/>
    </location>
</feature>
<dbReference type="PANTHER" id="PTHR19282:SF544">
    <property type="entry name" value="TETRASPANIN"/>
    <property type="match status" value="1"/>
</dbReference>
<organism evidence="6">
    <name type="scientific">Graphocephala atropunctata</name>
    <dbReference type="NCBI Taxonomy" id="36148"/>
    <lineage>
        <taxon>Eukaryota</taxon>
        <taxon>Metazoa</taxon>
        <taxon>Ecdysozoa</taxon>
        <taxon>Arthropoda</taxon>
        <taxon>Hexapoda</taxon>
        <taxon>Insecta</taxon>
        <taxon>Pterygota</taxon>
        <taxon>Neoptera</taxon>
        <taxon>Paraneoptera</taxon>
        <taxon>Hemiptera</taxon>
        <taxon>Auchenorrhyncha</taxon>
        <taxon>Membracoidea</taxon>
        <taxon>Cicadellidae</taxon>
        <taxon>Cicadellinae</taxon>
        <taxon>Cicadellini</taxon>
        <taxon>Graphocephala</taxon>
    </lineage>
</organism>